<dbReference type="AlphaFoldDB" id="A0A1Y1UH33"/>
<gene>
    <name evidence="2" type="ORF">BD324DRAFT_625852</name>
</gene>
<organism evidence="2 3">
    <name type="scientific">Kockovaella imperatae</name>
    <dbReference type="NCBI Taxonomy" id="4999"/>
    <lineage>
        <taxon>Eukaryota</taxon>
        <taxon>Fungi</taxon>
        <taxon>Dikarya</taxon>
        <taxon>Basidiomycota</taxon>
        <taxon>Agaricomycotina</taxon>
        <taxon>Tremellomycetes</taxon>
        <taxon>Tremellales</taxon>
        <taxon>Cuniculitremaceae</taxon>
        <taxon>Kockovaella</taxon>
    </lineage>
</organism>
<feature type="region of interest" description="Disordered" evidence="1">
    <location>
        <begin position="139"/>
        <end position="167"/>
    </location>
</feature>
<dbReference type="RefSeq" id="XP_021871401.1">
    <property type="nucleotide sequence ID" value="XM_022015847.1"/>
</dbReference>
<feature type="compositionally biased region" description="Basic and acidic residues" evidence="1">
    <location>
        <begin position="201"/>
        <end position="256"/>
    </location>
</feature>
<evidence type="ECO:0000313" key="2">
    <source>
        <dbReference type="EMBL" id="ORX37363.1"/>
    </source>
</evidence>
<evidence type="ECO:0000256" key="1">
    <source>
        <dbReference type="SAM" id="MobiDB-lite"/>
    </source>
</evidence>
<feature type="region of interest" description="Disordered" evidence="1">
    <location>
        <begin position="195"/>
        <end position="256"/>
    </location>
</feature>
<evidence type="ECO:0000313" key="3">
    <source>
        <dbReference type="Proteomes" id="UP000193218"/>
    </source>
</evidence>
<dbReference type="Proteomes" id="UP000193218">
    <property type="component" value="Unassembled WGS sequence"/>
</dbReference>
<dbReference type="EMBL" id="NBSH01000006">
    <property type="protein sequence ID" value="ORX37363.1"/>
    <property type="molecule type" value="Genomic_DNA"/>
</dbReference>
<feature type="compositionally biased region" description="Basic and acidic residues" evidence="1">
    <location>
        <begin position="156"/>
        <end position="167"/>
    </location>
</feature>
<feature type="compositionally biased region" description="Basic and acidic residues" evidence="1">
    <location>
        <begin position="85"/>
        <end position="107"/>
    </location>
</feature>
<dbReference type="PANTHER" id="PTHR31684:SF2">
    <property type="entry name" value="COILED-COIL DOMAIN-CONTAINING PROTEIN 43"/>
    <property type="match status" value="1"/>
</dbReference>
<accession>A0A1Y1UH33</accession>
<name>A0A1Y1UH33_9TREE</name>
<comment type="caution">
    <text evidence="2">The sequence shown here is derived from an EMBL/GenBank/DDBJ whole genome shotgun (WGS) entry which is preliminary data.</text>
</comment>
<dbReference type="GeneID" id="33557656"/>
<dbReference type="PANTHER" id="PTHR31684">
    <property type="entry name" value="COILED-COIL DOMAIN-CONTAINING PROTEIN 43"/>
    <property type="match status" value="1"/>
</dbReference>
<protein>
    <recommendedName>
        <fullName evidence="4">Coiled-coil domain-containing protein 43</fullName>
    </recommendedName>
</protein>
<dbReference type="InterPro" id="IPR037666">
    <property type="entry name" value="CCDC43"/>
</dbReference>
<reference evidence="2 3" key="1">
    <citation type="submission" date="2017-03" db="EMBL/GenBank/DDBJ databases">
        <title>Widespread Adenine N6-methylation of Active Genes in Fungi.</title>
        <authorList>
            <consortium name="DOE Joint Genome Institute"/>
            <person name="Mondo S.J."/>
            <person name="Dannebaum R.O."/>
            <person name="Kuo R.C."/>
            <person name="Louie K.B."/>
            <person name="Bewick A.J."/>
            <person name="Labutti K."/>
            <person name="Haridas S."/>
            <person name="Kuo A."/>
            <person name="Salamov A."/>
            <person name="Ahrendt S.R."/>
            <person name="Lau R."/>
            <person name="Bowen B.P."/>
            <person name="Lipzen A."/>
            <person name="Sullivan W."/>
            <person name="Andreopoulos W.B."/>
            <person name="Clum A."/>
            <person name="Lindquist E."/>
            <person name="Daum C."/>
            <person name="Northen T.R."/>
            <person name="Ramamoorthy G."/>
            <person name="Schmitz R.J."/>
            <person name="Gryganskyi A."/>
            <person name="Culley D."/>
            <person name="Magnuson J."/>
            <person name="James T.Y."/>
            <person name="O'Malley M.A."/>
            <person name="Stajich J.E."/>
            <person name="Spatafora J.W."/>
            <person name="Visel A."/>
            <person name="Grigoriev I.V."/>
        </authorList>
    </citation>
    <scope>NUCLEOTIDE SEQUENCE [LARGE SCALE GENOMIC DNA]</scope>
    <source>
        <strain evidence="2 3">NRRL Y-17943</strain>
    </source>
</reference>
<evidence type="ECO:0008006" key="4">
    <source>
        <dbReference type="Google" id="ProtNLM"/>
    </source>
</evidence>
<proteinExistence type="predicted"/>
<feature type="region of interest" description="Disordered" evidence="1">
    <location>
        <begin position="85"/>
        <end position="108"/>
    </location>
</feature>
<keyword evidence="3" id="KW-1185">Reference proteome</keyword>
<sequence>MSAEAESSSQALERYLSEKLSSLSLQVPDDDVEYMARFVEEEGLERDEKIEGVRGMLEGVVEEGSLPESGIDEALGHVVDEWSRLKEEEETKRAEAEEREKLAEPPDLKSILASMTPEEHAAAQRAALLREYGYVDDADALGGSGERDGNAPPKGESARAAHEKAAADERKALIEKALALDGKKKKYKKQQEVDLMAPNLNRDKVAYRAQMEREAAKNAAQQKRDRDKAALDKQRNDAAKAKADKQKKAAKQERRA</sequence>
<dbReference type="InParanoid" id="A0A1Y1UH33"/>
<dbReference type="OrthoDB" id="2594971at2759"/>